<name>A0A0F9FSY5_9ZZZZ</name>
<comment type="caution">
    <text evidence="1">The sequence shown here is derived from an EMBL/GenBank/DDBJ whole genome shotgun (WGS) entry which is preliminary data.</text>
</comment>
<feature type="non-terminal residue" evidence="1">
    <location>
        <position position="1"/>
    </location>
</feature>
<proteinExistence type="predicted"/>
<dbReference type="AlphaFoldDB" id="A0A0F9FSY5"/>
<evidence type="ECO:0000313" key="1">
    <source>
        <dbReference type="EMBL" id="KKL54237.1"/>
    </source>
</evidence>
<reference evidence="1" key="1">
    <citation type="journal article" date="2015" name="Nature">
        <title>Complex archaea that bridge the gap between prokaryotes and eukaryotes.</title>
        <authorList>
            <person name="Spang A."/>
            <person name="Saw J.H."/>
            <person name="Jorgensen S.L."/>
            <person name="Zaremba-Niedzwiedzka K."/>
            <person name="Martijn J."/>
            <person name="Lind A.E."/>
            <person name="van Eijk R."/>
            <person name="Schleper C."/>
            <person name="Guy L."/>
            <person name="Ettema T.J."/>
        </authorList>
    </citation>
    <scope>NUCLEOTIDE SEQUENCE</scope>
</reference>
<sequence>TSIMEDEIYMLRERKNYLRNHVNVKAFEKIKKPS</sequence>
<dbReference type="EMBL" id="LAZR01031269">
    <property type="protein sequence ID" value="KKL54237.1"/>
    <property type="molecule type" value="Genomic_DNA"/>
</dbReference>
<organism evidence="1">
    <name type="scientific">marine sediment metagenome</name>
    <dbReference type="NCBI Taxonomy" id="412755"/>
    <lineage>
        <taxon>unclassified sequences</taxon>
        <taxon>metagenomes</taxon>
        <taxon>ecological metagenomes</taxon>
    </lineage>
</organism>
<protein>
    <submittedName>
        <fullName evidence="1">Uncharacterized protein</fullName>
    </submittedName>
</protein>
<gene>
    <name evidence="1" type="ORF">LCGC14_2267390</name>
</gene>
<accession>A0A0F9FSY5</accession>